<keyword evidence="3" id="KW-1185">Reference proteome</keyword>
<dbReference type="OrthoDB" id="9788661at2"/>
<organism evidence="2 3">
    <name type="scientific">Octadecabacter temperatus</name>
    <dbReference type="NCBI Taxonomy" id="1458307"/>
    <lineage>
        <taxon>Bacteria</taxon>
        <taxon>Pseudomonadati</taxon>
        <taxon>Pseudomonadota</taxon>
        <taxon>Alphaproteobacteria</taxon>
        <taxon>Rhodobacterales</taxon>
        <taxon>Roseobacteraceae</taxon>
        <taxon>Octadecabacter</taxon>
    </lineage>
</organism>
<name>A0A0K0Y5Z0_9RHOB</name>
<dbReference type="InterPro" id="IPR023346">
    <property type="entry name" value="Lysozyme-like_dom_sf"/>
</dbReference>
<reference evidence="2 3" key="1">
    <citation type="journal article" date="2015" name="Genome Announc.">
        <title>Closed Genome Sequence of Octadecabacter temperatus SB1, the First Mesophilic Species of the Genus Octadecabacter.</title>
        <authorList>
            <person name="Voget S."/>
            <person name="Billerbeck S."/>
            <person name="Simon M."/>
            <person name="Daniel R."/>
        </authorList>
    </citation>
    <scope>NUCLEOTIDE SEQUENCE [LARGE SCALE GENOMIC DNA]</scope>
    <source>
        <strain evidence="2 3">SB1</strain>
    </source>
</reference>
<dbReference type="PROSITE" id="PS51257">
    <property type="entry name" value="PROKAR_LIPOPROTEIN"/>
    <property type="match status" value="1"/>
</dbReference>
<dbReference type="SUPFAM" id="SSF53955">
    <property type="entry name" value="Lysozyme-like"/>
    <property type="match status" value="1"/>
</dbReference>
<accession>A0A0K0Y5Z0</accession>
<dbReference type="PATRIC" id="fig|1458307.3.peg.1847"/>
<gene>
    <name evidence="2" type="ORF">OSB_18330</name>
</gene>
<dbReference type="InterPro" id="IPR008258">
    <property type="entry name" value="Transglycosylase_SLT_dom_1"/>
</dbReference>
<evidence type="ECO:0000256" key="1">
    <source>
        <dbReference type="ARBA" id="ARBA00009387"/>
    </source>
</evidence>
<dbReference type="Gene3D" id="1.10.530.10">
    <property type="match status" value="1"/>
</dbReference>
<dbReference type="STRING" id="1458307.OSB_18330"/>
<dbReference type="Proteomes" id="UP000067444">
    <property type="component" value="Chromosome"/>
</dbReference>
<dbReference type="EMBL" id="CP012160">
    <property type="protein sequence ID" value="AKS46374.1"/>
    <property type="molecule type" value="Genomic_DNA"/>
</dbReference>
<sequence>MKHLFLIPLLGMAACSTPETASPVAPISAPQAALHPGETIEMRSLIVKYAAIHNIPEALLHAVIQRESDYRASARNGPYYGLMQILPETAGQMGFTGAPSGLLDAETNLLYAGRYLRGAWLLSNGDIDTAVQWYARGYYYEARDRCMLVETRLRSSEVRRDC</sequence>
<evidence type="ECO:0000313" key="2">
    <source>
        <dbReference type="EMBL" id="AKS46374.1"/>
    </source>
</evidence>
<evidence type="ECO:0000313" key="3">
    <source>
        <dbReference type="Proteomes" id="UP000067444"/>
    </source>
</evidence>
<dbReference type="RefSeq" id="WP_049834680.1">
    <property type="nucleotide sequence ID" value="NZ_CP012160.1"/>
</dbReference>
<dbReference type="KEGG" id="otm:OSB_18330"/>
<dbReference type="AlphaFoldDB" id="A0A0K0Y5Z0"/>
<comment type="similarity">
    <text evidence="1">Belongs to the virb1 family.</text>
</comment>
<proteinExistence type="inferred from homology"/>
<protein>
    <submittedName>
        <fullName evidence="2">Transglycosylase SLT domain protein</fullName>
    </submittedName>
</protein>
<dbReference type="Pfam" id="PF01464">
    <property type="entry name" value="SLT"/>
    <property type="match status" value="1"/>
</dbReference>